<keyword evidence="3" id="KW-0597">Phosphoprotein</keyword>
<feature type="transmembrane region" description="Helical" evidence="4">
    <location>
        <begin position="20"/>
        <end position="41"/>
    </location>
</feature>
<dbReference type="CDD" id="cd00082">
    <property type="entry name" value="HisKA"/>
    <property type="match status" value="1"/>
</dbReference>
<dbReference type="SUPFAM" id="SSF47384">
    <property type="entry name" value="Homodimeric domain of signal transducing histidine kinase"/>
    <property type="match status" value="1"/>
</dbReference>
<protein>
    <recommendedName>
        <fullName evidence="2">histidine kinase</fullName>
        <ecNumber evidence="2">2.7.13.3</ecNumber>
    </recommendedName>
</protein>
<evidence type="ECO:0000256" key="4">
    <source>
        <dbReference type="SAM" id="Phobius"/>
    </source>
</evidence>
<dbReference type="SUPFAM" id="SSF55874">
    <property type="entry name" value="ATPase domain of HSP90 chaperone/DNA topoisomerase II/histidine kinase"/>
    <property type="match status" value="1"/>
</dbReference>
<dbReference type="Gene3D" id="3.30.450.20">
    <property type="entry name" value="PAS domain"/>
    <property type="match status" value="1"/>
</dbReference>
<dbReference type="CDD" id="cd00075">
    <property type="entry name" value="HATPase"/>
    <property type="match status" value="1"/>
</dbReference>
<dbReference type="AlphaFoldDB" id="A0AAU0BEH8"/>
<keyword evidence="7" id="KW-1185">Reference proteome</keyword>
<dbReference type="InterPro" id="IPR036097">
    <property type="entry name" value="HisK_dim/P_sf"/>
</dbReference>
<dbReference type="SMART" id="SM00388">
    <property type="entry name" value="HisKA"/>
    <property type="match status" value="1"/>
</dbReference>
<dbReference type="Gene3D" id="3.30.565.10">
    <property type="entry name" value="Histidine kinase-like ATPase, C-terminal domain"/>
    <property type="match status" value="1"/>
</dbReference>
<keyword evidence="4" id="KW-0812">Transmembrane</keyword>
<feature type="domain" description="Histidine kinase" evidence="5">
    <location>
        <begin position="322"/>
        <end position="535"/>
    </location>
</feature>
<dbReference type="SMART" id="SM00387">
    <property type="entry name" value="HATPase_c"/>
    <property type="match status" value="1"/>
</dbReference>
<dbReference type="PROSITE" id="PS50109">
    <property type="entry name" value="HIS_KIN"/>
    <property type="match status" value="1"/>
</dbReference>
<keyword evidence="6" id="KW-0418">Kinase</keyword>
<dbReference type="Proteomes" id="UP001302716">
    <property type="component" value="Chromosome"/>
</dbReference>
<evidence type="ECO:0000256" key="3">
    <source>
        <dbReference type="ARBA" id="ARBA00022553"/>
    </source>
</evidence>
<reference evidence="6 7" key="1">
    <citation type="submission" date="2022-08" db="EMBL/GenBank/DDBJ databases">
        <title>Whole genome sequencing-based tracing of a 2022 introduction and outbreak of Xanthomonas hortorum pv. pelargonii.</title>
        <authorList>
            <person name="Iruegas-Bocardo F."/>
            <person name="Weisberg A.K."/>
            <person name="Riutta E.R."/>
            <person name="Kilday K."/>
            <person name="Bonkowski J.C."/>
            <person name="Creswell T."/>
            <person name="Daughtrey M.L."/>
            <person name="Rane K."/>
            <person name="Grunwald N.J."/>
            <person name="Chang J.H."/>
            <person name="Putnam M.L."/>
        </authorList>
    </citation>
    <scope>NUCLEOTIDE SEQUENCE [LARGE SCALE GENOMIC DNA]</scope>
    <source>
        <strain evidence="6 7">22-323</strain>
    </source>
</reference>
<dbReference type="Pfam" id="PF25323">
    <property type="entry name" value="6TM_PilS"/>
    <property type="match status" value="1"/>
</dbReference>
<dbReference type="InterPro" id="IPR003594">
    <property type="entry name" value="HATPase_dom"/>
</dbReference>
<dbReference type="PANTHER" id="PTHR43065">
    <property type="entry name" value="SENSOR HISTIDINE KINASE"/>
    <property type="match status" value="1"/>
</dbReference>
<gene>
    <name evidence="6" type="ORF">NYR97_02435</name>
</gene>
<dbReference type="EC" id="2.7.13.3" evidence="2"/>
<keyword evidence="4" id="KW-0472">Membrane</keyword>
<accession>A0AAU0BEH8</accession>
<evidence type="ECO:0000256" key="2">
    <source>
        <dbReference type="ARBA" id="ARBA00012438"/>
    </source>
</evidence>
<keyword evidence="4" id="KW-1133">Transmembrane helix</keyword>
<dbReference type="Pfam" id="PF02518">
    <property type="entry name" value="HATPase_c"/>
    <property type="match status" value="1"/>
</dbReference>
<dbReference type="InterPro" id="IPR036890">
    <property type="entry name" value="HATPase_C_sf"/>
</dbReference>
<dbReference type="PANTHER" id="PTHR43065:SF52">
    <property type="entry name" value="SENSOR PROTEIN KINASE PILS"/>
    <property type="match status" value="1"/>
</dbReference>
<sequence>MPSSASLIDRFQSAPQRELYFFSLYRVLVAGLIAALVFSPLSDAIPEPRYPRLAAGVAIGYLCIAVPLLFGGRSERRLTTTVFCSVLADILAATLATHALPGASAGIAMMLLFNVAAASLLLRLRYGMSIAVLASGAIVLEYLWTLLEGGGAARPVAELAMFATSYVAVAFICEQIGSRARRNQVLAEERGAQVANLYEINELIIRRMRTGVLVVDTHNHITLANEAALALLGDGDQRNAPADLSLAALTPELARRLQRWRSGWRQEEAPLQLGADRPEVQPRFVRLLADSDLVLIFLDDATVVSRRAESLTLSAMGRFSASLAHEIRNPLAAISYASQLLEESPDIGDADRRLLQIIHQQCQRTNGIVESVLALARRERANPDNPDNLDLAAFVRRFVVEYRQTLSMETDILEASIQGASVHALVDPKHLHQILTALVHNALKYGRVMDEPARVKLRVERLERMAVIDVIDRGPGIPETVAAQLFRPFYTTSEHGTGLGLYIAQELCRANQAQLDYVSVPGGGACFRILLQGPNGLLGK</sequence>
<dbReference type="Gene3D" id="1.10.287.130">
    <property type="match status" value="1"/>
</dbReference>
<feature type="transmembrane region" description="Helical" evidence="4">
    <location>
        <begin position="53"/>
        <end position="71"/>
    </location>
</feature>
<keyword evidence="6" id="KW-0808">Transferase</keyword>
<dbReference type="InterPro" id="IPR003661">
    <property type="entry name" value="HisK_dim/P_dom"/>
</dbReference>
<proteinExistence type="predicted"/>
<evidence type="ECO:0000259" key="5">
    <source>
        <dbReference type="PROSITE" id="PS50109"/>
    </source>
</evidence>
<organism evidence="6 7">
    <name type="scientific">Xanthomonas hydrangeae</name>
    <dbReference type="NCBI Taxonomy" id="2775159"/>
    <lineage>
        <taxon>Bacteria</taxon>
        <taxon>Pseudomonadati</taxon>
        <taxon>Pseudomonadota</taxon>
        <taxon>Gammaproteobacteria</taxon>
        <taxon>Lysobacterales</taxon>
        <taxon>Lysobacteraceae</taxon>
        <taxon>Xanthomonas</taxon>
    </lineage>
</organism>
<dbReference type="PRINTS" id="PR00344">
    <property type="entry name" value="BCTRLSENSOR"/>
</dbReference>
<evidence type="ECO:0000313" key="7">
    <source>
        <dbReference type="Proteomes" id="UP001302716"/>
    </source>
</evidence>
<dbReference type="GO" id="GO:0000155">
    <property type="term" value="F:phosphorelay sensor kinase activity"/>
    <property type="evidence" value="ECO:0007669"/>
    <property type="project" value="InterPro"/>
</dbReference>
<feature type="transmembrane region" description="Helical" evidence="4">
    <location>
        <begin position="78"/>
        <end position="97"/>
    </location>
</feature>
<name>A0AAU0BEH8_9XANT</name>
<dbReference type="InterPro" id="IPR005467">
    <property type="entry name" value="His_kinase_dom"/>
</dbReference>
<dbReference type="Pfam" id="PF00512">
    <property type="entry name" value="HisKA"/>
    <property type="match status" value="1"/>
</dbReference>
<dbReference type="EMBL" id="CP103836">
    <property type="protein sequence ID" value="WOB50297.1"/>
    <property type="molecule type" value="Genomic_DNA"/>
</dbReference>
<dbReference type="InterPro" id="IPR004358">
    <property type="entry name" value="Sig_transdc_His_kin-like_C"/>
</dbReference>
<dbReference type="RefSeq" id="WP_316696527.1">
    <property type="nucleotide sequence ID" value="NZ_CP103836.1"/>
</dbReference>
<comment type="catalytic activity">
    <reaction evidence="1">
        <text>ATP + protein L-histidine = ADP + protein N-phospho-L-histidine.</text>
        <dbReference type="EC" id="2.7.13.3"/>
    </reaction>
</comment>
<feature type="transmembrane region" description="Helical" evidence="4">
    <location>
        <begin position="103"/>
        <end position="122"/>
    </location>
</feature>
<evidence type="ECO:0000313" key="6">
    <source>
        <dbReference type="EMBL" id="WOB50297.1"/>
    </source>
</evidence>
<feature type="transmembrane region" description="Helical" evidence="4">
    <location>
        <begin position="129"/>
        <end position="147"/>
    </location>
</feature>
<evidence type="ECO:0000256" key="1">
    <source>
        <dbReference type="ARBA" id="ARBA00000085"/>
    </source>
</evidence>